<organism evidence="2 3">
    <name type="scientific">Vitreoscilla filiformis</name>
    <dbReference type="NCBI Taxonomy" id="63"/>
    <lineage>
        <taxon>Bacteria</taxon>
        <taxon>Pseudomonadati</taxon>
        <taxon>Pseudomonadota</taxon>
        <taxon>Betaproteobacteria</taxon>
        <taxon>Neisseriales</taxon>
        <taxon>Neisseriaceae</taxon>
        <taxon>Vitreoscilla</taxon>
    </lineage>
</organism>
<dbReference type="EMBL" id="CP022423">
    <property type="protein sequence ID" value="ASM76755.1"/>
    <property type="molecule type" value="Genomic_DNA"/>
</dbReference>
<dbReference type="Proteomes" id="UP000199729">
    <property type="component" value="Chromosome"/>
</dbReference>
<dbReference type="OrthoDB" id="9805366at2"/>
<sequence length="420" mass="44493">MSAAPIYILTFGSLGDVLPLATLGGELARRGHAVTLWCGRLHLPMVERLGVRALPLDTDALPPMRVQASPVFKTPQMWRRVEQGLQAGYAAVAAALAALPVGSPQPIVVASTFALAGRLAQEKLGLKLATVHLSPMCMVSFLDMPPVGDLVMPTWMPRALRPGLGRGMERLLFDPVTARGLNALRAELGLAPVRHVLSRWMHSPDLVLGLFPAWFGDPQPDWPTATQVLDFPLADAAEDAVLAEADPGLEAFLQAGAPPVVFYPGSAKRDTAAFFEEALRSCAALGRRAVLLTRYREHIAGGAELPAWALHRAYVPLSGLLPRSAALVHCGGVGTLAQAVAAGCPQLLLPYTFDHFDNARRLQRLNVARVHRGGGWGAALAQLLGDASVRVACQARAAGVPEGASVRARAASAIQALAAR</sequence>
<dbReference type="InterPro" id="IPR050426">
    <property type="entry name" value="Glycosyltransferase_28"/>
</dbReference>
<dbReference type="PANTHER" id="PTHR48050:SF13">
    <property type="entry name" value="STEROL 3-BETA-GLUCOSYLTRANSFERASE UGT80A2"/>
    <property type="match status" value="1"/>
</dbReference>
<dbReference type="GO" id="GO:0016758">
    <property type="term" value="F:hexosyltransferase activity"/>
    <property type="evidence" value="ECO:0007669"/>
    <property type="project" value="UniProtKB-ARBA"/>
</dbReference>
<dbReference type="Gene3D" id="3.40.50.2000">
    <property type="entry name" value="Glycogen Phosphorylase B"/>
    <property type="match status" value="2"/>
</dbReference>
<dbReference type="KEGG" id="vff:VITFI_CDS0977"/>
<gene>
    <name evidence="2" type="ORF">VITFI_CDS0977</name>
</gene>
<dbReference type="Pfam" id="PF06722">
    <property type="entry name" value="EryCIII-like_C"/>
    <property type="match status" value="1"/>
</dbReference>
<dbReference type="InterPro" id="IPR010610">
    <property type="entry name" value="EryCIII-like_C"/>
</dbReference>
<evidence type="ECO:0000259" key="1">
    <source>
        <dbReference type="Pfam" id="PF06722"/>
    </source>
</evidence>
<dbReference type="GO" id="GO:0008194">
    <property type="term" value="F:UDP-glycosyltransferase activity"/>
    <property type="evidence" value="ECO:0007669"/>
    <property type="project" value="InterPro"/>
</dbReference>
<accession>A0A221KCQ2</accession>
<dbReference type="CDD" id="cd03784">
    <property type="entry name" value="GT1_Gtf-like"/>
    <property type="match status" value="1"/>
</dbReference>
<keyword evidence="3" id="KW-1185">Reference proteome</keyword>
<dbReference type="RefSeq" id="WP_089416038.1">
    <property type="nucleotide sequence ID" value="NZ_CP022423.1"/>
</dbReference>
<dbReference type="PANTHER" id="PTHR48050">
    <property type="entry name" value="STEROL 3-BETA-GLUCOSYLTRANSFERASE"/>
    <property type="match status" value="1"/>
</dbReference>
<name>A0A221KCQ2_VITFI</name>
<dbReference type="InterPro" id="IPR002213">
    <property type="entry name" value="UDP_glucos_trans"/>
</dbReference>
<evidence type="ECO:0000313" key="2">
    <source>
        <dbReference type="EMBL" id="ASM76755.1"/>
    </source>
</evidence>
<keyword evidence="2" id="KW-0808">Transferase</keyword>
<dbReference type="SUPFAM" id="SSF53756">
    <property type="entry name" value="UDP-Glycosyltransferase/glycogen phosphorylase"/>
    <property type="match status" value="1"/>
</dbReference>
<evidence type="ECO:0000313" key="3">
    <source>
        <dbReference type="Proteomes" id="UP000199729"/>
    </source>
</evidence>
<proteinExistence type="predicted"/>
<feature type="domain" description="Erythromycin biosynthesis protein CIII-like C-terminal" evidence="1">
    <location>
        <begin position="303"/>
        <end position="365"/>
    </location>
</feature>
<protein>
    <submittedName>
        <fullName evidence="2">Glycosyl transferase</fullName>
    </submittedName>
</protein>
<dbReference type="GO" id="GO:0017000">
    <property type="term" value="P:antibiotic biosynthetic process"/>
    <property type="evidence" value="ECO:0007669"/>
    <property type="project" value="UniProtKB-ARBA"/>
</dbReference>
<dbReference type="AlphaFoldDB" id="A0A221KCQ2"/>
<reference evidence="2 3" key="1">
    <citation type="submission" date="2017-07" db="EMBL/GenBank/DDBJ databases">
        <title>Complete Genome Sequence of the cosmetic ferment Vitreoscilla filiformis (ATCC15551).</title>
        <authorList>
            <person name="Contreras S."/>
            <person name="Sagory-Zalkind P."/>
            <person name="Blanquart H."/>
            <person name="Iltis A."/>
            <person name="Morand S.C."/>
        </authorList>
    </citation>
    <scope>NUCLEOTIDE SEQUENCE [LARGE SCALE GENOMIC DNA]</scope>
    <source>
        <strain evidence="2 3">ATCC 15551</strain>
    </source>
</reference>